<reference evidence="1" key="1">
    <citation type="submission" date="2021-06" db="EMBL/GenBank/DDBJ databases">
        <title>Genome Sequence of Mortierella hyaline Strain SCG-10, a Cold-Adapted, Nitrate-Reducing Fungus Isolated from Soil in Minnesota, USA.</title>
        <authorList>
            <person name="Aldossari N."/>
        </authorList>
    </citation>
    <scope>NUCLEOTIDE SEQUENCE</scope>
    <source>
        <strain evidence="1">SCG-10</strain>
    </source>
</reference>
<comment type="caution">
    <text evidence="1">The sequence shown here is derived from an EMBL/GenBank/DDBJ whole genome shotgun (WGS) entry which is preliminary data.</text>
</comment>
<accession>A0A9P8BTJ3</accession>
<organism evidence="1 2">
    <name type="scientific">Linnemannia hyalina</name>
    <dbReference type="NCBI Taxonomy" id="64524"/>
    <lineage>
        <taxon>Eukaryota</taxon>
        <taxon>Fungi</taxon>
        <taxon>Fungi incertae sedis</taxon>
        <taxon>Mucoromycota</taxon>
        <taxon>Mortierellomycotina</taxon>
        <taxon>Mortierellomycetes</taxon>
        <taxon>Mortierellales</taxon>
        <taxon>Mortierellaceae</taxon>
        <taxon>Linnemannia</taxon>
    </lineage>
</organism>
<dbReference type="EMBL" id="JAHRHY010000007">
    <property type="protein sequence ID" value="KAG9067720.1"/>
    <property type="molecule type" value="Genomic_DNA"/>
</dbReference>
<dbReference type="AlphaFoldDB" id="A0A9P8BTJ3"/>
<dbReference type="OrthoDB" id="10368497at2759"/>
<proteinExistence type="predicted"/>
<sequence length="98" mass="10774">MRHNYRPNGEIVSCVDGYNTVSGRKHDVTRGLVTITTLIPIHAIINSDPEKAGVGAVTTEPHHTTIPTELFDRAQVQDVAKRVHGVWYSIDAACTPKK</sequence>
<gene>
    <name evidence="1" type="ORF">KI688_011307</name>
</gene>
<evidence type="ECO:0000313" key="1">
    <source>
        <dbReference type="EMBL" id="KAG9067720.1"/>
    </source>
</evidence>
<protein>
    <submittedName>
        <fullName evidence="1">Uncharacterized protein</fullName>
    </submittedName>
</protein>
<name>A0A9P8BTJ3_9FUNG</name>
<keyword evidence="2" id="KW-1185">Reference proteome</keyword>
<evidence type="ECO:0000313" key="2">
    <source>
        <dbReference type="Proteomes" id="UP000707451"/>
    </source>
</evidence>
<dbReference type="Proteomes" id="UP000707451">
    <property type="component" value="Unassembled WGS sequence"/>
</dbReference>